<gene>
    <name evidence="1" type="ORF">MAR_006831</name>
</gene>
<sequence>MMLALLITLGGFLYDSGLLIKEQAGFHEKYSNENHTFSITFIIYFYLHIHTFDSVNNKTKAALWHKLIHNTIDGKSFSICMVRPSHVFKLAMICQDLFLVIKEYIREKICLRYSSLFHLN</sequence>
<dbReference type="Proteomes" id="UP001164746">
    <property type="component" value="Chromosome 1"/>
</dbReference>
<evidence type="ECO:0000313" key="2">
    <source>
        <dbReference type="Proteomes" id="UP001164746"/>
    </source>
</evidence>
<organism evidence="1 2">
    <name type="scientific">Mya arenaria</name>
    <name type="common">Soft-shell clam</name>
    <dbReference type="NCBI Taxonomy" id="6604"/>
    <lineage>
        <taxon>Eukaryota</taxon>
        <taxon>Metazoa</taxon>
        <taxon>Spiralia</taxon>
        <taxon>Lophotrochozoa</taxon>
        <taxon>Mollusca</taxon>
        <taxon>Bivalvia</taxon>
        <taxon>Autobranchia</taxon>
        <taxon>Heteroconchia</taxon>
        <taxon>Euheterodonta</taxon>
        <taxon>Imparidentia</taxon>
        <taxon>Neoheterodontei</taxon>
        <taxon>Myida</taxon>
        <taxon>Myoidea</taxon>
        <taxon>Myidae</taxon>
        <taxon>Mya</taxon>
    </lineage>
</organism>
<evidence type="ECO:0000313" key="1">
    <source>
        <dbReference type="EMBL" id="WAQ94360.1"/>
    </source>
</evidence>
<reference evidence="1" key="1">
    <citation type="submission" date="2022-11" db="EMBL/GenBank/DDBJ databases">
        <title>Centuries of genome instability and evolution in soft-shell clam transmissible cancer (bioRxiv).</title>
        <authorList>
            <person name="Hart S.F.M."/>
            <person name="Yonemitsu M.A."/>
            <person name="Giersch R.M."/>
            <person name="Beal B.F."/>
            <person name="Arriagada G."/>
            <person name="Davis B.W."/>
            <person name="Ostrander E.A."/>
            <person name="Goff S.P."/>
            <person name="Metzger M.J."/>
        </authorList>
    </citation>
    <scope>NUCLEOTIDE SEQUENCE</scope>
    <source>
        <strain evidence="1">MELC-2E11</strain>
        <tissue evidence="1">Siphon/mantle</tissue>
    </source>
</reference>
<accession>A0ABY7DDD7</accession>
<dbReference type="EMBL" id="CP111012">
    <property type="protein sequence ID" value="WAQ94360.1"/>
    <property type="molecule type" value="Genomic_DNA"/>
</dbReference>
<protein>
    <submittedName>
        <fullName evidence="1">Uncharacterized protein</fullName>
    </submittedName>
</protein>
<name>A0ABY7DDD7_MYAAR</name>
<proteinExistence type="predicted"/>
<keyword evidence="2" id="KW-1185">Reference proteome</keyword>
<feature type="non-terminal residue" evidence="1">
    <location>
        <position position="1"/>
    </location>
</feature>